<dbReference type="PANTHER" id="PTHR42681">
    <property type="entry name" value="MALONYL-COA-ACYL CARRIER PROTEIN TRANSACYLASE, MITOCHONDRIAL"/>
    <property type="match status" value="1"/>
</dbReference>
<evidence type="ECO:0000256" key="3">
    <source>
        <dbReference type="ARBA" id="ARBA00048462"/>
    </source>
</evidence>
<feature type="domain" description="Malonyl-CoA:ACP transacylase (MAT)" evidence="5">
    <location>
        <begin position="9"/>
        <end position="304"/>
    </location>
</feature>
<dbReference type="PANTHER" id="PTHR42681:SF1">
    <property type="entry name" value="MALONYL-COA-ACYL CARRIER PROTEIN TRANSACYLASE, MITOCHONDRIAL"/>
    <property type="match status" value="1"/>
</dbReference>
<evidence type="ECO:0000313" key="6">
    <source>
        <dbReference type="EMBL" id="MBL0387618.1"/>
    </source>
</evidence>
<dbReference type="SUPFAM" id="SSF55048">
    <property type="entry name" value="Probable ACP-binding domain of malonyl-CoA ACP transacylase"/>
    <property type="match status" value="1"/>
</dbReference>
<dbReference type="InterPro" id="IPR016036">
    <property type="entry name" value="Malonyl_transacylase_ACP-bd"/>
</dbReference>
<dbReference type="InterPro" id="IPR004410">
    <property type="entry name" value="Malonyl_CoA-ACP_transAc_FabD"/>
</dbReference>
<keyword evidence="7" id="KW-1185">Reference proteome</keyword>
<dbReference type="InterPro" id="IPR014043">
    <property type="entry name" value="Acyl_transferase_dom"/>
</dbReference>
<dbReference type="NCBIfam" id="TIGR00128">
    <property type="entry name" value="fabD"/>
    <property type="match status" value="1"/>
</dbReference>
<dbReference type="Proteomes" id="UP000602284">
    <property type="component" value="Unassembled WGS sequence"/>
</dbReference>
<dbReference type="InterPro" id="IPR016035">
    <property type="entry name" value="Acyl_Trfase/lysoPLipase"/>
</dbReference>
<accession>A0ABS1JBH5</accession>
<keyword evidence="1 4" id="KW-0808">Transferase</keyword>
<keyword evidence="2 4" id="KW-0012">Acyltransferase</keyword>
<dbReference type="Gene3D" id="3.40.366.10">
    <property type="entry name" value="Malonyl-Coenzyme A Acyl Carrier Protein, domain 2"/>
    <property type="match status" value="1"/>
</dbReference>
<evidence type="ECO:0000313" key="7">
    <source>
        <dbReference type="Proteomes" id="UP000602284"/>
    </source>
</evidence>
<comment type="catalytic activity">
    <reaction evidence="3 4">
        <text>holo-[ACP] + malonyl-CoA = malonyl-[ACP] + CoA</text>
        <dbReference type="Rhea" id="RHEA:41792"/>
        <dbReference type="Rhea" id="RHEA-COMP:9623"/>
        <dbReference type="Rhea" id="RHEA-COMP:9685"/>
        <dbReference type="ChEBI" id="CHEBI:57287"/>
        <dbReference type="ChEBI" id="CHEBI:57384"/>
        <dbReference type="ChEBI" id="CHEBI:64479"/>
        <dbReference type="ChEBI" id="CHEBI:78449"/>
        <dbReference type="EC" id="2.3.1.39"/>
    </reaction>
</comment>
<dbReference type="InterPro" id="IPR024925">
    <property type="entry name" value="Malonyl_CoA-ACP_transAc"/>
</dbReference>
<reference evidence="6 7" key="1">
    <citation type="submission" date="2021-01" db="EMBL/GenBank/DDBJ databases">
        <title>Tumebacillus sp. strain ITR2 16S ribosomal RNA gene Genome sequencing and assembly.</title>
        <authorList>
            <person name="Kang M."/>
        </authorList>
    </citation>
    <scope>NUCLEOTIDE SEQUENCE [LARGE SCALE GENOMIC DNA]</scope>
    <source>
        <strain evidence="6 7">ITR2</strain>
    </source>
</reference>
<comment type="caution">
    <text evidence="6">The sequence shown here is derived from an EMBL/GenBank/DDBJ whole genome shotgun (WGS) entry which is preliminary data.</text>
</comment>
<dbReference type="SUPFAM" id="SSF52151">
    <property type="entry name" value="FabD/lysophospholipase-like"/>
    <property type="match status" value="1"/>
</dbReference>
<evidence type="ECO:0000256" key="1">
    <source>
        <dbReference type="ARBA" id="ARBA00022679"/>
    </source>
</evidence>
<dbReference type="PIRSF" id="PIRSF000446">
    <property type="entry name" value="Mct"/>
    <property type="match status" value="1"/>
</dbReference>
<dbReference type="EMBL" id="JAEQNB010000004">
    <property type="protein sequence ID" value="MBL0387618.1"/>
    <property type="molecule type" value="Genomic_DNA"/>
</dbReference>
<name>A0ABS1JBH5_9BACL</name>
<dbReference type="InterPro" id="IPR050858">
    <property type="entry name" value="Mal-CoA-ACP_Trans/PKS_FabD"/>
</dbReference>
<sequence length="329" mass="35209">MTALRYVVMFPGQGSQYVGMGQEIADHSPAADHLYEVAEKFSGMPIRSISSEGPEDLLQETANTQPCLLVASIACFEALREEFPTPPTYVLGHSAGEFAALVAAGALSFEDAVLLIQKRGQLMGEMANGGMAALKNVTLETAQRICKEAVVPGGALVTANLNSPNQIVISGDEDSIEEAVMYCLERDIEVVPLAVSGAFHSPLMQPAAEEFAENLSRATFSSTTIPVISNVTAEPTTDGDAWPELLAKQMVSPVLFEPSIRGLGEAGITTFVEVGPKNVLSRLIRRILPEAQTLHVQDLASLHETVARLQALAESSKTREEISNAISFR</sequence>
<organism evidence="6 7">
    <name type="scientific">Tumebacillus amylolyticus</name>
    <dbReference type="NCBI Taxonomy" id="2801339"/>
    <lineage>
        <taxon>Bacteria</taxon>
        <taxon>Bacillati</taxon>
        <taxon>Bacillota</taxon>
        <taxon>Bacilli</taxon>
        <taxon>Bacillales</taxon>
        <taxon>Alicyclobacillaceae</taxon>
        <taxon>Tumebacillus</taxon>
    </lineage>
</organism>
<dbReference type="EC" id="2.3.1.39" evidence="4"/>
<dbReference type="RefSeq" id="WP_201635800.1">
    <property type="nucleotide sequence ID" value="NZ_JAEQNB010000004.1"/>
</dbReference>
<evidence type="ECO:0000256" key="4">
    <source>
        <dbReference type="PIRNR" id="PIRNR000446"/>
    </source>
</evidence>
<dbReference type="Gene3D" id="3.30.70.250">
    <property type="entry name" value="Malonyl-CoA ACP transacylase, ACP-binding"/>
    <property type="match status" value="1"/>
</dbReference>
<dbReference type="SMART" id="SM00827">
    <property type="entry name" value="PKS_AT"/>
    <property type="match status" value="1"/>
</dbReference>
<dbReference type="InterPro" id="IPR001227">
    <property type="entry name" value="Ac_transferase_dom_sf"/>
</dbReference>
<dbReference type="GO" id="GO:0004314">
    <property type="term" value="F:[acyl-carrier-protein] S-malonyltransferase activity"/>
    <property type="evidence" value="ECO:0007669"/>
    <property type="project" value="UniProtKB-EC"/>
</dbReference>
<dbReference type="Pfam" id="PF00698">
    <property type="entry name" value="Acyl_transf_1"/>
    <property type="match status" value="1"/>
</dbReference>
<protein>
    <recommendedName>
        <fullName evidence="4">Malonyl CoA-acyl carrier protein transacylase</fullName>
        <ecNumber evidence="4">2.3.1.39</ecNumber>
    </recommendedName>
</protein>
<proteinExistence type="inferred from homology"/>
<evidence type="ECO:0000259" key="5">
    <source>
        <dbReference type="SMART" id="SM00827"/>
    </source>
</evidence>
<comment type="similarity">
    <text evidence="4">Belongs to the fabD family.</text>
</comment>
<evidence type="ECO:0000256" key="2">
    <source>
        <dbReference type="ARBA" id="ARBA00023315"/>
    </source>
</evidence>
<gene>
    <name evidence="6" type="primary">fabD</name>
    <name evidence="6" type="ORF">JJB07_13340</name>
</gene>